<dbReference type="InterPro" id="IPR045584">
    <property type="entry name" value="Pilin-like"/>
</dbReference>
<accession>A0A1F6BE37</accession>
<name>A0A1F6BE37_9BACT</name>
<dbReference type="SUPFAM" id="SSF54523">
    <property type="entry name" value="Pili subunits"/>
    <property type="match status" value="1"/>
</dbReference>
<evidence type="ECO:0000313" key="2">
    <source>
        <dbReference type="EMBL" id="OGG35160.1"/>
    </source>
</evidence>
<dbReference type="EMBL" id="MFKE01000017">
    <property type="protein sequence ID" value="OGG35160.1"/>
    <property type="molecule type" value="Genomic_DNA"/>
</dbReference>
<protein>
    <recommendedName>
        <fullName evidence="4">General secretion pathway GspH domain-containing protein</fullName>
    </recommendedName>
</protein>
<reference evidence="2 3" key="1">
    <citation type="journal article" date="2016" name="Nat. Commun.">
        <title>Thousands of microbial genomes shed light on interconnected biogeochemical processes in an aquifer system.</title>
        <authorList>
            <person name="Anantharaman K."/>
            <person name="Brown C.T."/>
            <person name="Hug L.A."/>
            <person name="Sharon I."/>
            <person name="Castelle C.J."/>
            <person name="Probst A.J."/>
            <person name="Thomas B.C."/>
            <person name="Singh A."/>
            <person name="Wilkins M.J."/>
            <person name="Karaoz U."/>
            <person name="Brodie E.L."/>
            <person name="Williams K.H."/>
            <person name="Hubbard S.S."/>
            <person name="Banfield J.F."/>
        </authorList>
    </citation>
    <scope>NUCLEOTIDE SEQUENCE [LARGE SCALE GENOMIC DNA]</scope>
</reference>
<comment type="caution">
    <text evidence="2">The sequence shown here is derived from an EMBL/GenBank/DDBJ whole genome shotgun (WGS) entry which is preliminary data.</text>
</comment>
<dbReference type="Proteomes" id="UP000176186">
    <property type="component" value="Unassembled WGS sequence"/>
</dbReference>
<dbReference type="Gene3D" id="3.30.700.10">
    <property type="entry name" value="Glycoprotein, Type 4 Pilin"/>
    <property type="match status" value="1"/>
</dbReference>
<sequence>YNYGFTLIEIMVSVIIIFSLTGMLVAGYTRFSSSQAVTQAASTLKTNLRAVRTAAASGVKPAGCDTTLVGYIVKFVDSSPATYTAQAVCVGGESDEMTTYTLPTGISISIAPAGSITFYALNQGAAEEKILTLTGSSTDKTVQIKVSASGSVEDVVSTPTP</sequence>
<feature type="non-terminal residue" evidence="2">
    <location>
        <position position="1"/>
    </location>
</feature>
<dbReference type="STRING" id="1798401.A2363_03740"/>
<dbReference type="AlphaFoldDB" id="A0A1F6BE37"/>
<evidence type="ECO:0000313" key="3">
    <source>
        <dbReference type="Proteomes" id="UP000176186"/>
    </source>
</evidence>
<feature type="transmembrane region" description="Helical" evidence="1">
    <location>
        <begin position="6"/>
        <end position="26"/>
    </location>
</feature>
<keyword evidence="1" id="KW-0472">Membrane</keyword>
<keyword evidence="1" id="KW-1133">Transmembrane helix</keyword>
<gene>
    <name evidence="2" type="ORF">A2363_03740</name>
</gene>
<keyword evidence="1" id="KW-0812">Transmembrane</keyword>
<proteinExistence type="predicted"/>
<evidence type="ECO:0000256" key="1">
    <source>
        <dbReference type="SAM" id="Phobius"/>
    </source>
</evidence>
<organism evidence="2 3">
    <name type="scientific">Candidatus Gottesmanbacteria bacterium RIFOXYB1_FULL_47_11</name>
    <dbReference type="NCBI Taxonomy" id="1798401"/>
    <lineage>
        <taxon>Bacteria</taxon>
        <taxon>Candidatus Gottesmaniibacteriota</taxon>
    </lineage>
</organism>
<evidence type="ECO:0008006" key="4">
    <source>
        <dbReference type="Google" id="ProtNLM"/>
    </source>
</evidence>